<dbReference type="SMR" id="A0ABC7ZIV4"/>
<sequence>MTFTNKEKNCKQSKSLAALMTKFKRSQLILKHQANNIALELWNENDINLSKQLIELIEDTFSMLKKETVDFIYDIYIYGKKPCDIGYSNSTYYKKLNKAANSFFDHFVWDSSILDKRIITNGSNSQRTTNSK</sequence>
<name>A0ABC7ZIV4_MYCGT</name>
<dbReference type="GeneID" id="99647157"/>
<dbReference type="NCBIfam" id="NF045770">
    <property type="entry name" value="MPN403_MG284_C"/>
    <property type="match status" value="1"/>
</dbReference>
<dbReference type="AlphaFoldDB" id="A0ABC7ZIV4"/>
<accession>A0ABC7ZIV4</accession>
<dbReference type="KEGG" id="mgx:CM1_01705"/>
<dbReference type="EMBL" id="CP003772">
    <property type="protein sequence ID" value="AFQ04109.1"/>
    <property type="molecule type" value="Genomic_DNA"/>
</dbReference>
<proteinExistence type="predicted"/>
<reference evidence="1 2" key="1">
    <citation type="journal article" date="2012" name="J. Bacteriol.">
        <title>Draft Genome Sequences of Four Axenic Mycoplasma genitalium Strains Isolated from Denmark, Japan, and Australia.</title>
        <authorList>
            <person name="McGowin C.L."/>
            <person name="Ma L."/>
            <person name="Jensen J.S."/>
            <person name="Mancuso M.M."/>
            <person name="Hamasuna R."/>
            <person name="Adegboye D."/>
            <person name="Martin D.H."/>
        </authorList>
    </citation>
    <scope>NUCLEOTIDE SEQUENCE [LARGE SCALE GENOMIC DNA]</scope>
    <source>
        <strain evidence="1 2">M6320</strain>
    </source>
</reference>
<evidence type="ECO:0000313" key="2">
    <source>
        <dbReference type="Proteomes" id="UP000005254"/>
    </source>
</evidence>
<organism evidence="1 2">
    <name type="scientific">Mycoplasmoides genitalium M6320</name>
    <dbReference type="NCBI Taxonomy" id="662945"/>
    <lineage>
        <taxon>Bacteria</taxon>
        <taxon>Bacillati</taxon>
        <taxon>Mycoplasmatota</taxon>
        <taxon>Mycoplasmoidales</taxon>
        <taxon>Mycoplasmoidaceae</taxon>
        <taxon>Mycoplasmoides</taxon>
    </lineage>
</organism>
<evidence type="ECO:0000313" key="1">
    <source>
        <dbReference type="EMBL" id="AFQ04109.1"/>
    </source>
</evidence>
<gene>
    <name evidence="1" type="ORF">CM1_01705</name>
</gene>
<dbReference type="InterPro" id="IPR058231">
    <property type="entry name" value="MG284-like_C"/>
</dbReference>
<protein>
    <submittedName>
        <fullName evidence="1">Uncharacterized protein</fullName>
    </submittedName>
</protein>
<dbReference type="RefSeq" id="WP_010869406.1">
    <property type="nucleotide sequence ID" value="NC_018497.1"/>
</dbReference>
<dbReference type="Proteomes" id="UP000005254">
    <property type="component" value="Chromosome"/>
</dbReference>